<name>A0AC35EV83_9BILA</name>
<organism evidence="1 2">
    <name type="scientific">Panagrolaimus sp. PS1159</name>
    <dbReference type="NCBI Taxonomy" id="55785"/>
    <lineage>
        <taxon>Eukaryota</taxon>
        <taxon>Metazoa</taxon>
        <taxon>Ecdysozoa</taxon>
        <taxon>Nematoda</taxon>
        <taxon>Chromadorea</taxon>
        <taxon>Rhabditida</taxon>
        <taxon>Tylenchina</taxon>
        <taxon>Panagrolaimomorpha</taxon>
        <taxon>Panagrolaimoidea</taxon>
        <taxon>Panagrolaimidae</taxon>
        <taxon>Panagrolaimus</taxon>
    </lineage>
</organism>
<protein>
    <submittedName>
        <fullName evidence="2">Uncharacterized protein</fullName>
    </submittedName>
</protein>
<sequence>MASNEDRNLIVEVEDLSSIIRIINLKNDSVSTRKFEISFAKKEENFFSLLPSMVPFNQIKALVFNLIKTKPLPPKENYEFRQRCIKLCQKHGFHCFFIGQLFISSWAAISSTKTMVNEGENILIIRPKGVGPDFMAIKLVRKKTYYEIIDARPKESAEGYLNCYMKDFEPKKKYSPISFIYKQKDLYPAAITTKVLQILDKKIPEYDVTIPSLHTYNIQIGSKSLFKVEGFQALPFEKSVIVDSGNAKNVLIYQEFIQSPPLLLEGFSLLPFKLKTVKVTLKIDYNGMRDFNVEEIENILPTNLSKARFIFGKQHFSVTVFDENEKEYVLEDSDGLEKTAIYISFAAEKPVIGKHAMEIYDKKPEFVVYDLIKLCSVEDANIENPKWGFKFFKDAETLKVQMQTLDGEKEEEPAFLLALFFQNGINRISKKFGKRMTEIEIKFDDFIPNEILKNNFVKAGILKEIEIVFV</sequence>
<dbReference type="Proteomes" id="UP000887580">
    <property type="component" value="Unplaced"/>
</dbReference>
<reference evidence="2" key="1">
    <citation type="submission" date="2022-11" db="UniProtKB">
        <authorList>
            <consortium name="WormBaseParasite"/>
        </authorList>
    </citation>
    <scope>IDENTIFICATION</scope>
</reference>
<proteinExistence type="predicted"/>
<dbReference type="WBParaSite" id="PS1159_v2.g10368.t1">
    <property type="protein sequence ID" value="PS1159_v2.g10368.t1"/>
    <property type="gene ID" value="PS1159_v2.g10368"/>
</dbReference>
<evidence type="ECO:0000313" key="1">
    <source>
        <dbReference type="Proteomes" id="UP000887580"/>
    </source>
</evidence>
<evidence type="ECO:0000313" key="2">
    <source>
        <dbReference type="WBParaSite" id="PS1159_v2.g10368.t1"/>
    </source>
</evidence>
<accession>A0AC35EV83</accession>